<dbReference type="SUPFAM" id="SSF161111">
    <property type="entry name" value="Cation efflux protein transmembrane domain-like"/>
    <property type="match status" value="1"/>
</dbReference>
<name>A0A5Q2FDC8_9ACTN</name>
<organism evidence="7 8">
    <name type="scientific">Raineyella fluvialis</name>
    <dbReference type="NCBI Taxonomy" id="2662261"/>
    <lineage>
        <taxon>Bacteria</taxon>
        <taxon>Bacillati</taxon>
        <taxon>Actinomycetota</taxon>
        <taxon>Actinomycetes</taxon>
        <taxon>Propionibacteriales</taxon>
        <taxon>Propionibacteriaceae</taxon>
        <taxon>Raineyella</taxon>
    </lineage>
</organism>
<keyword evidence="2 5" id="KW-0812">Transmembrane</keyword>
<dbReference type="PANTHER" id="PTHR11562">
    <property type="entry name" value="CATION EFFLUX PROTEIN/ ZINC TRANSPORTER"/>
    <property type="match status" value="1"/>
</dbReference>
<reference evidence="7 8" key="1">
    <citation type="submission" date="2019-10" db="EMBL/GenBank/DDBJ databases">
        <title>Genomic analysis of Raineyella sp. CBA3103.</title>
        <authorList>
            <person name="Roh S.W."/>
        </authorList>
    </citation>
    <scope>NUCLEOTIDE SEQUENCE [LARGE SCALE GENOMIC DNA]</scope>
    <source>
        <strain evidence="7 8">CBA3103</strain>
    </source>
</reference>
<dbReference type="EMBL" id="CP045725">
    <property type="protein sequence ID" value="QGF23093.1"/>
    <property type="molecule type" value="Genomic_DNA"/>
</dbReference>
<dbReference type="InterPro" id="IPR002524">
    <property type="entry name" value="Cation_efflux"/>
</dbReference>
<dbReference type="GO" id="GO:0005886">
    <property type="term" value="C:plasma membrane"/>
    <property type="evidence" value="ECO:0007669"/>
    <property type="project" value="TreeGrafter"/>
</dbReference>
<feature type="transmembrane region" description="Helical" evidence="5">
    <location>
        <begin position="7"/>
        <end position="28"/>
    </location>
</feature>
<keyword evidence="8" id="KW-1185">Reference proteome</keyword>
<feature type="transmembrane region" description="Helical" evidence="5">
    <location>
        <begin position="163"/>
        <end position="186"/>
    </location>
</feature>
<dbReference type="GO" id="GO:0005385">
    <property type="term" value="F:zinc ion transmembrane transporter activity"/>
    <property type="evidence" value="ECO:0007669"/>
    <property type="project" value="TreeGrafter"/>
</dbReference>
<accession>A0A5Q2FDC8</accession>
<protein>
    <submittedName>
        <fullName evidence="7">Cation diffusion facilitator family transporter</fullName>
    </submittedName>
</protein>
<dbReference type="Pfam" id="PF01545">
    <property type="entry name" value="Cation_efflux"/>
    <property type="match status" value="1"/>
</dbReference>
<feature type="transmembrane region" description="Helical" evidence="5">
    <location>
        <begin position="68"/>
        <end position="90"/>
    </location>
</feature>
<evidence type="ECO:0000313" key="8">
    <source>
        <dbReference type="Proteomes" id="UP000386847"/>
    </source>
</evidence>
<comment type="subcellular location">
    <subcellularLocation>
        <location evidence="1">Membrane</location>
        <topology evidence="1">Multi-pass membrane protein</topology>
    </subcellularLocation>
</comment>
<dbReference type="KEGG" id="rain:Rai3103_04775"/>
<dbReference type="InterPro" id="IPR058533">
    <property type="entry name" value="Cation_efflux_TM"/>
</dbReference>
<gene>
    <name evidence="7" type="ORF">Rai3103_04775</name>
</gene>
<dbReference type="PANTHER" id="PTHR11562:SF17">
    <property type="entry name" value="RE54080P-RELATED"/>
    <property type="match status" value="1"/>
</dbReference>
<evidence type="ECO:0000256" key="3">
    <source>
        <dbReference type="ARBA" id="ARBA00022989"/>
    </source>
</evidence>
<dbReference type="Gene3D" id="1.20.1510.10">
    <property type="entry name" value="Cation efflux protein transmembrane domain"/>
    <property type="match status" value="1"/>
</dbReference>
<evidence type="ECO:0000256" key="4">
    <source>
        <dbReference type="ARBA" id="ARBA00023136"/>
    </source>
</evidence>
<feature type="transmembrane region" description="Helical" evidence="5">
    <location>
        <begin position="102"/>
        <end position="124"/>
    </location>
</feature>
<feature type="transmembrane region" description="Helical" evidence="5">
    <location>
        <begin position="40"/>
        <end position="56"/>
    </location>
</feature>
<dbReference type="NCBIfam" id="TIGR01297">
    <property type="entry name" value="CDF"/>
    <property type="match status" value="1"/>
</dbReference>
<feature type="transmembrane region" description="Helical" evidence="5">
    <location>
        <begin position="136"/>
        <end position="157"/>
    </location>
</feature>
<evidence type="ECO:0000256" key="5">
    <source>
        <dbReference type="SAM" id="Phobius"/>
    </source>
</evidence>
<evidence type="ECO:0000256" key="2">
    <source>
        <dbReference type="ARBA" id="ARBA00022692"/>
    </source>
</evidence>
<dbReference type="AlphaFoldDB" id="A0A5Q2FDC8"/>
<evidence type="ECO:0000259" key="6">
    <source>
        <dbReference type="Pfam" id="PF01545"/>
    </source>
</evidence>
<keyword evidence="3 5" id="KW-1133">Transmembrane helix</keyword>
<feature type="domain" description="Cation efflux protein transmembrane" evidence="6">
    <location>
        <begin position="8"/>
        <end position="193"/>
    </location>
</feature>
<proteinExistence type="predicted"/>
<dbReference type="Proteomes" id="UP000386847">
    <property type="component" value="Chromosome"/>
</dbReference>
<evidence type="ECO:0000256" key="1">
    <source>
        <dbReference type="ARBA" id="ARBA00004141"/>
    </source>
</evidence>
<dbReference type="InterPro" id="IPR027469">
    <property type="entry name" value="Cation_efflux_TMD_sf"/>
</dbReference>
<evidence type="ECO:0000313" key="7">
    <source>
        <dbReference type="EMBL" id="QGF23093.1"/>
    </source>
</evidence>
<sequence length="204" mass="21102">MSQARRVTLVLLLNIAMIGGLVVAGLAAHSLALVSEGGDFFADSAALGLGLLAIYLRDRHKNENATTWVALINGLWLVILSVWVTVAALVRLAHGSPEVHGLPVLITSAIAALVMFSAAAILGADAGSEDLHMRSILLDTLADGAAAAVVAVVGAVIAIAHRWFWLDAAAACLVSVIVAISAVRLLTDVVKALRSGEAYVPDED</sequence>
<keyword evidence="4 5" id="KW-0472">Membrane</keyword>
<dbReference type="RefSeq" id="WP_153571620.1">
    <property type="nucleotide sequence ID" value="NZ_CP045725.1"/>
</dbReference>
<dbReference type="InterPro" id="IPR050681">
    <property type="entry name" value="CDF/SLC30A"/>
</dbReference>